<reference evidence="1 2" key="1">
    <citation type="submission" date="2019-09" db="EMBL/GenBank/DDBJ databases">
        <title>Wenzhouxiangella sp. Genome sequencing and assembly.</title>
        <authorList>
            <person name="Zhang R."/>
        </authorList>
    </citation>
    <scope>NUCLEOTIDE SEQUENCE [LARGE SCALE GENOMIC DNA]</scope>
    <source>
        <strain evidence="1 2">W260</strain>
    </source>
</reference>
<gene>
    <name evidence="1" type="ORF">F3N42_13715</name>
</gene>
<dbReference type="Gene3D" id="2.40.160.60">
    <property type="entry name" value="Outer membrane protein transport protein (OMPP1/FadL/TodX)"/>
    <property type="match status" value="1"/>
</dbReference>
<dbReference type="RefSeq" id="WP_191621439.1">
    <property type="nucleotide sequence ID" value="NZ_VYXP01000010.1"/>
</dbReference>
<proteinExistence type="predicted"/>
<dbReference type="AlphaFoldDB" id="A0A5N0T6S0"/>
<comment type="caution">
    <text evidence="1">The sequence shown here is derived from an EMBL/GenBank/DDBJ whole genome shotgun (WGS) entry which is preliminary data.</text>
</comment>
<organism evidence="1 2">
    <name type="scientific">Marinihelvus fidelis</name>
    <dbReference type="NCBI Taxonomy" id="2613842"/>
    <lineage>
        <taxon>Bacteria</taxon>
        <taxon>Pseudomonadati</taxon>
        <taxon>Pseudomonadota</taxon>
        <taxon>Gammaproteobacteria</taxon>
        <taxon>Chromatiales</taxon>
        <taxon>Wenzhouxiangellaceae</taxon>
        <taxon>Marinihelvus</taxon>
    </lineage>
</organism>
<name>A0A5N0T6S0_9GAMM</name>
<dbReference type="Proteomes" id="UP000325372">
    <property type="component" value="Unassembled WGS sequence"/>
</dbReference>
<dbReference type="SUPFAM" id="SSF56935">
    <property type="entry name" value="Porins"/>
    <property type="match status" value="1"/>
</dbReference>
<protein>
    <submittedName>
        <fullName evidence="1">Uncharacterized protein</fullName>
    </submittedName>
</protein>
<evidence type="ECO:0000313" key="1">
    <source>
        <dbReference type="EMBL" id="KAA9129837.1"/>
    </source>
</evidence>
<accession>A0A5N0T6S0</accession>
<dbReference type="EMBL" id="VYXP01000010">
    <property type="protein sequence ID" value="KAA9129837.1"/>
    <property type="molecule type" value="Genomic_DNA"/>
</dbReference>
<evidence type="ECO:0000313" key="2">
    <source>
        <dbReference type="Proteomes" id="UP000325372"/>
    </source>
</evidence>
<keyword evidence="2" id="KW-1185">Reference proteome</keyword>
<sequence length="369" mass="41023">MTGFVSGGTGLTPFYVLGFELGPWQDYLARELTPDYMADPELPPLRISWLQPEMVSLLPMFASGLDSEPDTWSRFEWDVQQLNSFQYQGGNGSVGLASPGMGFERQLLAPGVFHALNDHSVLGVEAILAYQSYGTSRLGLVALNDQQSMLRNLDPYEPYQESSYGTGVRLAVRSEVSRRVSFGAGFQSRIDMEEFAYYRGVYSSPADFDIPARASFDVAFQANQRSWLSVSIERVLYSDVAAFPSRMLPDRFLSLLGDSTSPVFGWDDLTVYTLGYTWDNGKDTQWRVDVSSRSTPSPTSRTLERALEDDLADHAMMVGYSRRTGDFSRFNLNAAYAPADLVFGGNVLGVATESLGLDLEVEASWSWDF</sequence>